<dbReference type="Gene3D" id="3.40.50.300">
    <property type="entry name" value="P-loop containing nucleotide triphosphate hydrolases"/>
    <property type="match status" value="1"/>
</dbReference>
<evidence type="ECO:0000256" key="8">
    <source>
        <dbReference type="HAMAP-Rule" id="MF_00379"/>
    </source>
</evidence>
<dbReference type="InterPro" id="IPR031168">
    <property type="entry name" value="G_TrmE"/>
</dbReference>
<feature type="binding site" evidence="8">
    <location>
        <position position="43"/>
    </location>
    <ligand>
        <name>(6S)-5-formyl-5,6,7,8-tetrahydrofolate</name>
        <dbReference type="ChEBI" id="CHEBI:57457"/>
    </ligand>
</feature>
<feature type="binding site" evidence="8">
    <location>
        <begin position="266"/>
        <end position="272"/>
    </location>
    <ligand>
        <name>GTP</name>
        <dbReference type="ChEBI" id="CHEBI:37565"/>
    </ligand>
</feature>
<dbReference type="InterPro" id="IPR027417">
    <property type="entry name" value="P-loop_NTPase"/>
</dbReference>
<feature type="binding site" evidence="8">
    <location>
        <begin position="247"/>
        <end position="252"/>
    </location>
    <ligand>
        <name>GTP</name>
        <dbReference type="ChEBI" id="CHEBI:37565"/>
    </ligand>
</feature>
<dbReference type="NCBIfam" id="TIGR00450">
    <property type="entry name" value="mnmE_trmE_thdF"/>
    <property type="match status" value="1"/>
</dbReference>
<feature type="binding site" evidence="8">
    <location>
        <begin position="291"/>
        <end position="294"/>
    </location>
    <ligand>
        <name>GTP</name>
        <dbReference type="ChEBI" id="CHEBI:37565"/>
    </ligand>
</feature>
<dbReference type="RefSeq" id="WP_131833328.1">
    <property type="nucleotide sequence ID" value="NZ_SMFY01000001.1"/>
</dbReference>
<comment type="similarity">
    <text evidence="1 8 9">Belongs to the TRAFAC class TrmE-Era-EngA-EngB-Septin-like GTPase superfamily. TrmE GTPase family.</text>
</comment>
<keyword evidence="2 8" id="KW-0819">tRNA processing</keyword>
<organism evidence="11 12">
    <name type="scientific">Ancylobacter aquaticus</name>
    <dbReference type="NCBI Taxonomy" id="100"/>
    <lineage>
        <taxon>Bacteria</taxon>
        <taxon>Pseudomonadati</taxon>
        <taxon>Pseudomonadota</taxon>
        <taxon>Alphaproteobacteria</taxon>
        <taxon>Hyphomicrobiales</taxon>
        <taxon>Xanthobacteraceae</taxon>
        <taxon>Ancylobacter</taxon>
    </lineage>
</organism>
<keyword evidence="5 8" id="KW-0460">Magnesium</keyword>
<feature type="domain" description="TrmE-type G" evidence="10">
    <location>
        <begin position="237"/>
        <end position="391"/>
    </location>
</feature>
<dbReference type="InterPro" id="IPR025867">
    <property type="entry name" value="MnmE_helical"/>
</dbReference>
<evidence type="ECO:0000256" key="2">
    <source>
        <dbReference type="ARBA" id="ARBA00022694"/>
    </source>
</evidence>
<gene>
    <name evidence="8" type="primary">mnmE</name>
    <name evidence="8" type="synonym">trmE</name>
    <name evidence="11" type="ORF">EV667_0031</name>
</gene>
<dbReference type="PANTHER" id="PTHR42714:SF2">
    <property type="entry name" value="TRNA MODIFICATION GTPASE GTPBP3, MITOCHONDRIAL"/>
    <property type="match status" value="1"/>
</dbReference>
<evidence type="ECO:0000259" key="10">
    <source>
        <dbReference type="PROSITE" id="PS51709"/>
    </source>
</evidence>
<dbReference type="SUPFAM" id="SSF52540">
    <property type="entry name" value="P-loop containing nucleoside triphosphate hydrolases"/>
    <property type="match status" value="1"/>
</dbReference>
<dbReference type="GO" id="GO:0002098">
    <property type="term" value="P:tRNA wobble uridine modification"/>
    <property type="evidence" value="ECO:0007669"/>
    <property type="project" value="TreeGrafter"/>
</dbReference>
<keyword evidence="3 8" id="KW-0547">Nucleotide-binding</keyword>
<evidence type="ECO:0000256" key="3">
    <source>
        <dbReference type="ARBA" id="ARBA00022741"/>
    </source>
</evidence>
<evidence type="ECO:0000313" key="11">
    <source>
        <dbReference type="EMBL" id="TCK29946.1"/>
    </source>
</evidence>
<feature type="binding site" evidence="8">
    <location>
        <position position="272"/>
    </location>
    <ligand>
        <name>Mg(2+)</name>
        <dbReference type="ChEBI" id="CHEBI:18420"/>
    </ligand>
</feature>
<proteinExistence type="inferred from homology"/>
<dbReference type="EC" id="3.6.-.-" evidence="8"/>
<evidence type="ECO:0000256" key="4">
    <source>
        <dbReference type="ARBA" id="ARBA00022801"/>
    </source>
</evidence>
<keyword evidence="8" id="KW-0963">Cytoplasm</keyword>
<keyword evidence="12" id="KW-1185">Reference proteome</keyword>
<dbReference type="InterPro" id="IPR004520">
    <property type="entry name" value="GTPase_MnmE"/>
</dbReference>
<evidence type="ECO:0000256" key="9">
    <source>
        <dbReference type="RuleBase" id="RU003313"/>
    </source>
</evidence>
<dbReference type="InterPro" id="IPR027266">
    <property type="entry name" value="TrmE/GcvT-like"/>
</dbReference>
<sequence length="467" mass="49099">MDLQEKSAITKSEIDRGAVASVAGGDTIAAVSSGSGGAVAVIRLSGPQAGRALEALAGRRPEPRRAHLARLRHPASGEVLDQGLALWFPGPRSATGEDMAELQIHGGRAVVAAVLGAVLAVPGLRPAEAGEFTRRAFLNGRMDLTQAEGLADLIGAETQAQRRLAFAHAFGHLGQRVEDWRRRLIRAMALVEAGIDFADEDDVPAGARALARPEVEALSLELETALADRRGAMVREGALIAIAGLPNAGKSSLINALAQRDVAIVSDEPGTTRDLLEVALDLGGHKVTLVDTAGLREATSKVEAEGIRRARARVAQADLILWVHDLSAGPVLKVCPSIEAQAPLWLVANKIDRAAGEPSYAASWAAQVRAVSATSGEGLAELTRAIGSFISARAEGEHPALIRARHRASAAEADAHLALALTQWETLDDELLAEELRLAARALGRMTGAIGVEDLLDVVFREFCIGK</sequence>
<feature type="binding site" evidence="8">
    <location>
        <position position="141"/>
    </location>
    <ligand>
        <name>(6S)-5-formyl-5,6,7,8-tetrahydrofolate</name>
        <dbReference type="ChEBI" id="CHEBI:57457"/>
    </ligand>
</feature>
<dbReference type="EMBL" id="SMFY01000001">
    <property type="protein sequence ID" value="TCK29946.1"/>
    <property type="molecule type" value="Genomic_DNA"/>
</dbReference>
<evidence type="ECO:0000256" key="1">
    <source>
        <dbReference type="ARBA" id="ARBA00011043"/>
    </source>
</evidence>
<dbReference type="Pfam" id="PF10396">
    <property type="entry name" value="TrmE_N"/>
    <property type="match status" value="1"/>
</dbReference>
<dbReference type="PRINTS" id="PR00326">
    <property type="entry name" value="GTP1OBG"/>
</dbReference>
<dbReference type="GO" id="GO:0005737">
    <property type="term" value="C:cytoplasm"/>
    <property type="evidence" value="ECO:0007669"/>
    <property type="project" value="UniProtKB-SubCell"/>
</dbReference>
<dbReference type="Pfam" id="PF12631">
    <property type="entry name" value="MnmE_helical"/>
    <property type="match status" value="1"/>
</dbReference>
<accession>A0A4V2PJU6</accession>
<dbReference type="Proteomes" id="UP000295030">
    <property type="component" value="Unassembled WGS sequence"/>
</dbReference>
<dbReference type="GO" id="GO:0046872">
    <property type="term" value="F:metal ion binding"/>
    <property type="evidence" value="ECO:0007669"/>
    <property type="project" value="UniProtKB-KW"/>
</dbReference>
<comment type="subunit">
    <text evidence="8">Homodimer. Heterotetramer of two MnmE and two MnmG subunits.</text>
</comment>
<dbReference type="CDD" id="cd14858">
    <property type="entry name" value="TrmE_N"/>
    <property type="match status" value="1"/>
</dbReference>
<dbReference type="AlphaFoldDB" id="A0A4V2PJU6"/>
<dbReference type="OrthoDB" id="9805918at2"/>
<dbReference type="HAMAP" id="MF_00379">
    <property type="entry name" value="GTPase_MnmE"/>
    <property type="match status" value="1"/>
</dbReference>
<keyword evidence="7 8" id="KW-0342">GTP-binding</keyword>
<feature type="binding site" evidence="8">
    <location>
        <position position="101"/>
    </location>
    <ligand>
        <name>(6S)-5-formyl-5,6,7,8-tetrahydrofolate</name>
        <dbReference type="ChEBI" id="CHEBI:57457"/>
    </ligand>
</feature>
<dbReference type="PANTHER" id="PTHR42714">
    <property type="entry name" value="TRNA MODIFICATION GTPASE GTPBP3"/>
    <property type="match status" value="1"/>
</dbReference>
<keyword evidence="8" id="KW-0479">Metal-binding</keyword>
<protein>
    <recommendedName>
        <fullName evidence="8">tRNA modification GTPase MnmE</fullName>
        <ecNumber evidence="8">3.6.-.-</ecNumber>
    </recommendedName>
</protein>
<dbReference type="Pfam" id="PF01926">
    <property type="entry name" value="MMR_HSR1"/>
    <property type="match status" value="1"/>
</dbReference>
<dbReference type="InterPro" id="IPR006073">
    <property type="entry name" value="GTP-bd"/>
</dbReference>
<reference evidence="11 12" key="1">
    <citation type="submission" date="2019-03" db="EMBL/GenBank/DDBJ databases">
        <title>Genomic Encyclopedia of Type Strains, Phase IV (KMG-IV): sequencing the most valuable type-strain genomes for metagenomic binning, comparative biology and taxonomic classification.</title>
        <authorList>
            <person name="Goeker M."/>
        </authorList>
    </citation>
    <scope>NUCLEOTIDE SEQUENCE [LARGE SCALE GENOMIC DNA]</scope>
    <source>
        <strain evidence="11 12">DSM 101</strain>
    </source>
</reference>
<evidence type="ECO:0000313" key="12">
    <source>
        <dbReference type="Proteomes" id="UP000295030"/>
    </source>
</evidence>
<dbReference type="InterPro" id="IPR027368">
    <property type="entry name" value="MnmE_dom2"/>
</dbReference>
<dbReference type="NCBIfam" id="TIGR00231">
    <property type="entry name" value="small_GTP"/>
    <property type="match status" value="1"/>
</dbReference>
<dbReference type="InterPro" id="IPR018948">
    <property type="entry name" value="GTP-bd_TrmE_N"/>
</dbReference>
<dbReference type="GO" id="GO:0003924">
    <property type="term" value="F:GTPase activity"/>
    <property type="evidence" value="ECO:0007669"/>
    <property type="project" value="UniProtKB-UniRule"/>
</dbReference>
<dbReference type="GO" id="GO:0030488">
    <property type="term" value="P:tRNA methylation"/>
    <property type="evidence" value="ECO:0007669"/>
    <property type="project" value="TreeGrafter"/>
</dbReference>
<evidence type="ECO:0000256" key="6">
    <source>
        <dbReference type="ARBA" id="ARBA00022958"/>
    </source>
</evidence>
<dbReference type="PROSITE" id="PS51709">
    <property type="entry name" value="G_TRME"/>
    <property type="match status" value="1"/>
</dbReference>
<keyword evidence="6 8" id="KW-0630">Potassium</keyword>
<feature type="binding site" evidence="8">
    <location>
        <position position="251"/>
    </location>
    <ligand>
        <name>Mg(2+)</name>
        <dbReference type="ChEBI" id="CHEBI:18420"/>
    </ligand>
</feature>
<comment type="function">
    <text evidence="8">Exhibits a very high intrinsic GTPase hydrolysis rate. Involved in the addition of a carboxymethylaminomethyl (cmnm) group at the wobble position (U34) of certain tRNAs, forming tRNA-cmnm(5)s(2)U34.</text>
</comment>
<dbReference type="FunFam" id="3.30.1360.120:FF:000007">
    <property type="entry name" value="tRNA modification GTPase GTPBP3, mitochondrial"/>
    <property type="match status" value="1"/>
</dbReference>
<dbReference type="InterPro" id="IPR005225">
    <property type="entry name" value="Small_GTP-bd"/>
</dbReference>
<comment type="caution">
    <text evidence="11">The sequence shown here is derived from an EMBL/GenBank/DDBJ whole genome shotgun (WGS) entry which is preliminary data.</text>
</comment>
<keyword evidence="4 8" id="KW-0378">Hydrolase</keyword>
<dbReference type="CDD" id="cd04164">
    <property type="entry name" value="trmE"/>
    <property type="match status" value="1"/>
</dbReference>
<dbReference type="GO" id="GO:0005525">
    <property type="term" value="F:GTP binding"/>
    <property type="evidence" value="ECO:0007669"/>
    <property type="project" value="UniProtKB-UniRule"/>
</dbReference>
<evidence type="ECO:0000256" key="7">
    <source>
        <dbReference type="ARBA" id="ARBA00023134"/>
    </source>
</evidence>
<comment type="subcellular location">
    <subcellularLocation>
        <location evidence="8">Cytoplasm</location>
    </subcellularLocation>
</comment>
<comment type="caution">
    <text evidence="8">Lacks conserved residue(s) required for the propagation of feature annotation.</text>
</comment>
<evidence type="ECO:0000256" key="5">
    <source>
        <dbReference type="ARBA" id="ARBA00022842"/>
    </source>
</evidence>
<name>A0A4V2PJU6_ANCAQ</name>
<dbReference type="Gene3D" id="1.20.120.430">
    <property type="entry name" value="tRNA modification GTPase MnmE domain 2"/>
    <property type="match status" value="1"/>
</dbReference>
<feature type="binding site" evidence="8">
    <location>
        <position position="467"/>
    </location>
    <ligand>
        <name>(6S)-5-formyl-5,6,7,8-tetrahydrofolate</name>
        <dbReference type="ChEBI" id="CHEBI:57457"/>
    </ligand>
</feature>
<dbReference type="Gene3D" id="3.30.1360.120">
    <property type="entry name" value="Probable tRNA modification gtpase trme, domain 1"/>
    <property type="match status" value="1"/>
</dbReference>
<dbReference type="NCBIfam" id="NF003661">
    <property type="entry name" value="PRK05291.1-3"/>
    <property type="match status" value="1"/>
</dbReference>
<comment type="cofactor">
    <cofactor evidence="8">
        <name>K(+)</name>
        <dbReference type="ChEBI" id="CHEBI:29103"/>
    </cofactor>
    <text evidence="8">Binds 1 potassium ion per subunit.</text>
</comment>